<dbReference type="EMBL" id="WJBU01000004">
    <property type="protein sequence ID" value="MRD46520.1"/>
    <property type="molecule type" value="Genomic_DNA"/>
</dbReference>
<evidence type="ECO:0000313" key="1">
    <source>
        <dbReference type="EMBL" id="MRD46520.1"/>
    </source>
</evidence>
<comment type="caution">
    <text evidence="1">The sequence shown here is derived from an EMBL/GenBank/DDBJ whole genome shotgun (WGS) entry which is preliminary data.</text>
</comment>
<accession>A0A844AQH6</accession>
<dbReference type="RefSeq" id="WP_153583872.1">
    <property type="nucleotide sequence ID" value="NZ_WJBU01000004.1"/>
</dbReference>
<dbReference type="Proteomes" id="UP000487350">
    <property type="component" value="Unassembled WGS sequence"/>
</dbReference>
<evidence type="ECO:0000313" key="2">
    <source>
        <dbReference type="Proteomes" id="UP000487350"/>
    </source>
</evidence>
<dbReference type="AlphaFoldDB" id="A0A844AQH6"/>
<dbReference type="OrthoDB" id="9795283at2"/>
<dbReference type="InterPro" id="IPR045372">
    <property type="entry name" value="YidB"/>
</dbReference>
<dbReference type="Pfam" id="PF20159">
    <property type="entry name" value="YidB"/>
    <property type="match status" value="1"/>
</dbReference>
<reference evidence="1 2" key="1">
    <citation type="submission" date="2019-11" db="EMBL/GenBank/DDBJ databases">
        <title>Caenimonas koreensis gen. nov., sp. nov., isolated from activated sludge.</title>
        <authorList>
            <person name="Seung H.R."/>
        </authorList>
    </citation>
    <scope>NUCLEOTIDE SEQUENCE [LARGE SCALE GENOMIC DNA]</scope>
    <source>
        <strain evidence="1 2">EMB320</strain>
    </source>
</reference>
<dbReference type="Gene3D" id="1.10.10.690">
    <property type="entry name" value="YidB-like"/>
    <property type="match status" value="1"/>
</dbReference>
<name>A0A844AQH6_9BURK</name>
<proteinExistence type="predicted"/>
<protein>
    <submittedName>
        <fullName evidence="1">DUF937 domain-containing protein</fullName>
    </submittedName>
</protein>
<organism evidence="1 2">
    <name type="scientific">Caenimonas koreensis DSM 17982</name>
    <dbReference type="NCBI Taxonomy" id="1121255"/>
    <lineage>
        <taxon>Bacteria</taxon>
        <taxon>Pseudomonadati</taxon>
        <taxon>Pseudomonadota</taxon>
        <taxon>Betaproteobacteria</taxon>
        <taxon>Burkholderiales</taxon>
        <taxon>Comamonadaceae</taxon>
        <taxon>Caenimonas</taxon>
    </lineage>
</organism>
<keyword evidence="2" id="KW-1185">Reference proteome</keyword>
<sequence>MSTPALGEVLASTFANAMAERPHSHSFHSPDVGIGSLSMLVGGLMGRGAPMDRGHTLGRDRGLLLAMLLPFAMRWIQRNGGVRGVLESFRQRGYGAQALSWLSTGANTPLQAEAIDSVVDHEDVSVLARQLGVQETEVSSGLAEILPEVVNQLSPAGAIASEADEALDAGVHTLEKELNEIQTGMTT</sequence>
<dbReference type="SUPFAM" id="SSF140804">
    <property type="entry name" value="YidB-like"/>
    <property type="match status" value="1"/>
</dbReference>
<dbReference type="InterPro" id="IPR027405">
    <property type="entry name" value="YidB-like"/>
</dbReference>
<gene>
    <name evidence="1" type="ORF">GHT07_04485</name>
</gene>